<evidence type="ECO:0000313" key="2">
    <source>
        <dbReference type="Proteomes" id="UP001152795"/>
    </source>
</evidence>
<comment type="caution">
    <text evidence="1">The sequence shown here is derived from an EMBL/GenBank/DDBJ whole genome shotgun (WGS) entry which is preliminary data.</text>
</comment>
<organism evidence="1 2">
    <name type="scientific">Paramuricea clavata</name>
    <name type="common">Red gorgonian</name>
    <name type="synonym">Violescent sea-whip</name>
    <dbReference type="NCBI Taxonomy" id="317549"/>
    <lineage>
        <taxon>Eukaryota</taxon>
        <taxon>Metazoa</taxon>
        <taxon>Cnidaria</taxon>
        <taxon>Anthozoa</taxon>
        <taxon>Octocorallia</taxon>
        <taxon>Malacalcyonacea</taxon>
        <taxon>Plexauridae</taxon>
        <taxon>Paramuricea</taxon>
    </lineage>
</organism>
<feature type="non-terminal residue" evidence="1">
    <location>
        <position position="69"/>
    </location>
</feature>
<proteinExistence type="predicted"/>
<sequence length="69" mass="7876">MAELGGYRFFGIANFAECWAGGLTSEFFDNATKVNKCWGVRPNYRECNDYAETKCVAPPVYNYIYEIIS</sequence>
<name>A0A6S7J0D4_PARCT</name>
<dbReference type="Proteomes" id="UP001152795">
    <property type="component" value="Unassembled WGS sequence"/>
</dbReference>
<accession>A0A6S7J0D4</accession>
<protein>
    <submittedName>
        <fullName evidence="1">Uncharacterized protein</fullName>
    </submittedName>
</protein>
<keyword evidence="2" id="KW-1185">Reference proteome</keyword>
<dbReference type="EMBL" id="CACRXK020012670">
    <property type="protein sequence ID" value="CAB4023768.1"/>
    <property type="molecule type" value="Genomic_DNA"/>
</dbReference>
<gene>
    <name evidence="1" type="ORF">PACLA_8A045104</name>
</gene>
<reference evidence="1" key="1">
    <citation type="submission" date="2020-04" db="EMBL/GenBank/DDBJ databases">
        <authorList>
            <person name="Alioto T."/>
            <person name="Alioto T."/>
            <person name="Gomez Garrido J."/>
        </authorList>
    </citation>
    <scope>NUCLEOTIDE SEQUENCE</scope>
    <source>
        <strain evidence="1">A484AB</strain>
    </source>
</reference>
<dbReference type="OrthoDB" id="5979480at2759"/>
<evidence type="ECO:0000313" key="1">
    <source>
        <dbReference type="EMBL" id="CAB4023768.1"/>
    </source>
</evidence>
<dbReference type="AlphaFoldDB" id="A0A6S7J0D4"/>